<dbReference type="OrthoDB" id="3385752at2"/>
<dbReference type="RefSeq" id="WP_147430089.1">
    <property type="nucleotide sequence ID" value="NZ_RBKS01000001.1"/>
</dbReference>
<evidence type="ECO:0000313" key="2">
    <source>
        <dbReference type="Proteomes" id="UP000280008"/>
    </source>
</evidence>
<dbReference type="Proteomes" id="UP000280008">
    <property type="component" value="Unassembled WGS sequence"/>
</dbReference>
<proteinExistence type="predicted"/>
<organism evidence="1 2">
    <name type="scientific">Frondihabitans australicus</name>
    <dbReference type="NCBI Taxonomy" id="386892"/>
    <lineage>
        <taxon>Bacteria</taxon>
        <taxon>Bacillati</taxon>
        <taxon>Actinomycetota</taxon>
        <taxon>Actinomycetes</taxon>
        <taxon>Micrococcales</taxon>
        <taxon>Microbacteriaceae</taxon>
        <taxon>Frondihabitans</taxon>
    </lineage>
</organism>
<sequence length="85" mass="9922">MANDVSYAYNIDKLQIRRESGHVNSDLVNIGSYAEGCLCIVHTSDGRWETFIGQRSEKDELHVWDTEEDACIYFLGRVAWREWHD</sequence>
<evidence type="ECO:0000313" key="1">
    <source>
        <dbReference type="EMBL" id="RKR73939.1"/>
    </source>
</evidence>
<dbReference type="EMBL" id="RBKS01000001">
    <property type="protein sequence ID" value="RKR73939.1"/>
    <property type="molecule type" value="Genomic_DNA"/>
</dbReference>
<comment type="caution">
    <text evidence="1">The sequence shown here is derived from an EMBL/GenBank/DDBJ whole genome shotgun (WGS) entry which is preliminary data.</text>
</comment>
<keyword evidence="2" id="KW-1185">Reference proteome</keyword>
<protein>
    <submittedName>
        <fullName evidence="1">Uncharacterized protein</fullName>
    </submittedName>
</protein>
<dbReference type="AlphaFoldDB" id="A0A495IDL1"/>
<accession>A0A495IDL1</accession>
<gene>
    <name evidence="1" type="ORF">C8E83_1039</name>
</gene>
<reference evidence="1 2" key="1">
    <citation type="submission" date="2018-10" db="EMBL/GenBank/DDBJ databases">
        <title>Sequencing the genomes of 1000 actinobacteria strains.</title>
        <authorList>
            <person name="Klenk H.-P."/>
        </authorList>
    </citation>
    <scope>NUCLEOTIDE SEQUENCE [LARGE SCALE GENOMIC DNA]</scope>
    <source>
        <strain evidence="1 2">DSM 17894</strain>
    </source>
</reference>
<name>A0A495IDL1_9MICO</name>